<dbReference type="AlphaFoldDB" id="A0A0F9BXC1"/>
<evidence type="ECO:0000313" key="1">
    <source>
        <dbReference type="EMBL" id="KKL26544.1"/>
    </source>
</evidence>
<comment type="caution">
    <text evidence="1">The sequence shown here is derived from an EMBL/GenBank/DDBJ whole genome shotgun (WGS) entry which is preliminary data.</text>
</comment>
<sequence>KIPAYRLAKVERLIREQDDAIKGVSSYLQRKLKERNKDTYVIK</sequence>
<reference evidence="1" key="1">
    <citation type="journal article" date="2015" name="Nature">
        <title>Complex archaea that bridge the gap between prokaryotes and eukaryotes.</title>
        <authorList>
            <person name="Spang A."/>
            <person name="Saw J.H."/>
            <person name="Jorgensen S.L."/>
            <person name="Zaremba-Niedzwiedzka K."/>
            <person name="Martijn J."/>
            <person name="Lind A.E."/>
            <person name="van Eijk R."/>
            <person name="Schleper C."/>
            <person name="Guy L."/>
            <person name="Ettema T.J."/>
        </authorList>
    </citation>
    <scope>NUCLEOTIDE SEQUENCE</scope>
</reference>
<organism evidence="1">
    <name type="scientific">marine sediment metagenome</name>
    <dbReference type="NCBI Taxonomy" id="412755"/>
    <lineage>
        <taxon>unclassified sequences</taxon>
        <taxon>metagenomes</taxon>
        <taxon>ecological metagenomes</taxon>
    </lineage>
</organism>
<protein>
    <submittedName>
        <fullName evidence="1">Uncharacterized protein</fullName>
    </submittedName>
</protein>
<feature type="non-terminal residue" evidence="1">
    <location>
        <position position="1"/>
    </location>
</feature>
<name>A0A0F9BXC1_9ZZZZ</name>
<dbReference type="EMBL" id="LAZR01035802">
    <property type="protein sequence ID" value="KKL26544.1"/>
    <property type="molecule type" value="Genomic_DNA"/>
</dbReference>
<gene>
    <name evidence="1" type="ORF">LCGC14_2394250</name>
</gene>
<proteinExistence type="predicted"/>
<accession>A0A0F9BXC1</accession>